<accession>A0A4Q1BCM0</accession>
<proteinExistence type="inferred from homology"/>
<reference evidence="3 4" key="1">
    <citation type="submission" date="2016-06" db="EMBL/GenBank/DDBJ databases">
        <title>Evolution of pathogenesis and genome organization in the Tremellales.</title>
        <authorList>
            <person name="Cuomo C."/>
            <person name="Litvintseva A."/>
            <person name="Heitman J."/>
            <person name="Chen Y."/>
            <person name="Sun S."/>
            <person name="Springer D."/>
            <person name="Dromer F."/>
            <person name="Young S."/>
            <person name="Zeng Q."/>
            <person name="Chapman S."/>
            <person name="Gujja S."/>
            <person name="Saif S."/>
            <person name="Birren B."/>
        </authorList>
    </citation>
    <scope>NUCLEOTIDE SEQUENCE [LARGE SCALE GENOMIC DNA]</scope>
    <source>
        <strain evidence="3 4">ATCC 28783</strain>
    </source>
</reference>
<dbReference type="Proteomes" id="UP000289152">
    <property type="component" value="Unassembled WGS sequence"/>
</dbReference>
<dbReference type="InterPro" id="IPR039367">
    <property type="entry name" value="Och1-like"/>
</dbReference>
<keyword evidence="2" id="KW-0812">Transmembrane</keyword>
<keyword evidence="2" id="KW-0472">Membrane</keyword>
<dbReference type="Pfam" id="PF04488">
    <property type="entry name" value="Gly_transf_sug"/>
    <property type="match status" value="1"/>
</dbReference>
<evidence type="ECO:0000256" key="1">
    <source>
        <dbReference type="ARBA" id="ARBA00009003"/>
    </source>
</evidence>
<dbReference type="EMBL" id="SDIL01000092">
    <property type="protein sequence ID" value="RXK36588.1"/>
    <property type="molecule type" value="Genomic_DNA"/>
</dbReference>
<evidence type="ECO:0008006" key="5">
    <source>
        <dbReference type="Google" id="ProtNLM"/>
    </source>
</evidence>
<dbReference type="GO" id="GO:0006487">
    <property type="term" value="P:protein N-linked glycosylation"/>
    <property type="evidence" value="ECO:0007669"/>
    <property type="project" value="TreeGrafter"/>
</dbReference>
<dbReference type="InterPro" id="IPR029044">
    <property type="entry name" value="Nucleotide-diphossugar_trans"/>
</dbReference>
<dbReference type="InParanoid" id="A0A4Q1BCM0"/>
<dbReference type="InterPro" id="IPR007577">
    <property type="entry name" value="GlycoTrfase_DXD_sugar-bd_CS"/>
</dbReference>
<protein>
    <recommendedName>
        <fullName evidence="5">Alpha-1,6-mannosyltransferase</fullName>
    </recommendedName>
</protein>
<name>A0A4Q1BCM0_TREME</name>
<organism evidence="3 4">
    <name type="scientific">Tremella mesenterica</name>
    <name type="common">Jelly fungus</name>
    <dbReference type="NCBI Taxonomy" id="5217"/>
    <lineage>
        <taxon>Eukaryota</taxon>
        <taxon>Fungi</taxon>
        <taxon>Dikarya</taxon>
        <taxon>Basidiomycota</taxon>
        <taxon>Agaricomycotina</taxon>
        <taxon>Tremellomycetes</taxon>
        <taxon>Tremellales</taxon>
        <taxon>Tremellaceae</taxon>
        <taxon>Tremella</taxon>
    </lineage>
</organism>
<sequence length="438" mass="49838">MKWTKLLPTASRRFFWVSVSLSLVSLPPLWLYLYDGNTTYLSYYLSSPFRIFSSTSSSTYTVPTHIQEHALTFESLKLAHLKSSAYSPTWYPVHLGYAAPLETLNPQIEGYVDRLRQLVDKWFDGIPSRLYLHDSLNRLALHLPPLDHEEKLLKRVVSTDKNGLEGTPQVFRGWEELGWDVFVADDNGMEDMFDWLIQGNGRGSKKFWNVWDSLPKKIMKSDVLRYLVLLQEGGIYTDADTAPRAHPYHWGHGAENRLPPQIASYLSLNNLSFPLHGQSISDPGVSVLIGGEYNAWVENKMGDWRGGEHDIIRSFQLCQWTMMAKPFHPIFIDVVVSIMEMLEQAKEEGKLDGSKISEITGPGPFTDAVFRYLLSAYGITPPNLYEPQTPSLIGDIIILPAYALGFPPEQYDANQFDAKETWNRPVMHSYRGVWKSGG</sequence>
<dbReference type="PANTHER" id="PTHR31834:SF1">
    <property type="entry name" value="INITIATION-SPECIFIC ALPHA-1,6-MANNOSYLTRANSFERASE"/>
    <property type="match status" value="1"/>
</dbReference>
<dbReference type="SUPFAM" id="SSF53448">
    <property type="entry name" value="Nucleotide-diphospho-sugar transferases"/>
    <property type="match status" value="1"/>
</dbReference>
<dbReference type="GO" id="GO:0000136">
    <property type="term" value="C:mannan polymerase complex"/>
    <property type="evidence" value="ECO:0007669"/>
    <property type="project" value="TreeGrafter"/>
</dbReference>
<evidence type="ECO:0000256" key="2">
    <source>
        <dbReference type="SAM" id="Phobius"/>
    </source>
</evidence>
<feature type="transmembrane region" description="Helical" evidence="2">
    <location>
        <begin position="14"/>
        <end position="33"/>
    </location>
</feature>
<dbReference type="GO" id="GO:0000009">
    <property type="term" value="F:alpha-1,6-mannosyltransferase activity"/>
    <property type="evidence" value="ECO:0007669"/>
    <property type="project" value="InterPro"/>
</dbReference>
<keyword evidence="4" id="KW-1185">Reference proteome</keyword>
<comment type="caution">
    <text evidence="3">The sequence shown here is derived from an EMBL/GenBank/DDBJ whole genome shotgun (WGS) entry which is preliminary data.</text>
</comment>
<dbReference type="VEuPathDB" id="FungiDB:TREMEDRAFT_60394"/>
<dbReference type="AlphaFoldDB" id="A0A4Q1BCM0"/>
<dbReference type="OrthoDB" id="409543at2759"/>
<dbReference type="Gene3D" id="3.90.550.20">
    <property type="match status" value="1"/>
</dbReference>
<keyword evidence="2" id="KW-1133">Transmembrane helix</keyword>
<evidence type="ECO:0000313" key="4">
    <source>
        <dbReference type="Proteomes" id="UP000289152"/>
    </source>
</evidence>
<gene>
    <name evidence="3" type="ORF">M231_06129</name>
</gene>
<comment type="similarity">
    <text evidence="1">Belongs to the glycosyltransferase 32 family.</text>
</comment>
<evidence type="ECO:0000313" key="3">
    <source>
        <dbReference type="EMBL" id="RXK36588.1"/>
    </source>
</evidence>
<dbReference type="PANTHER" id="PTHR31834">
    <property type="entry name" value="INITIATION-SPECIFIC ALPHA-1,6-MANNOSYLTRANSFERASE"/>
    <property type="match status" value="1"/>
</dbReference>